<feature type="compositionally biased region" description="Low complexity" evidence="2">
    <location>
        <begin position="1"/>
        <end position="21"/>
    </location>
</feature>
<feature type="region of interest" description="Disordered" evidence="2">
    <location>
        <begin position="1"/>
        <end position="29"/>
    </location>
</feature>
<protein>
    <submittedName>
        <fullName evidence="5">Terminase</fullName>
    </submittedName>
</protein>
<dbReference type="Pfam" id="PF17289">
    <property type="entry name" value="Terminase_6C"/>
    <property type="match status" value="1"/>
</dbReference>
<dbReference type="AlphaFoldDB" id="A0A250DSH4"/>
<sequence length="635" mass="71525">MPLKSAVPGRARRSVSAAAKSAPHKRGRVASAVKVASPAVVADSVASTETGQIATLTPQAQPRTAARFLAWTGWKVKQIAEHLGVPASTVYGWKEADKWDDAQPLDRVNGALEVRLIQLILKTEKTGGDYKEIDLLGRQLERTARVEKYQQTGREGDLNPNIAARNAAPKRKPKRNEFSEDQIALLETKLRESNFPFHQTWFDQQYQRLRAILKARQIGATFYFSREALLSAAKEGRNKLFLSASKAQAHQFRSYIVDFAKEVDVELKGENIKLWNGAELMFLGTNAMTAQSYHGDFYFDEFFWVPRFRTINKLASAMASHKHWRKTYFSTPSAMSHEAYGFWTGDDRNKGRAKKDHVRINTTHKALRGGALGLDRKWRDIVTVEDAVAMGFDLFDIAELREEYSVDEFANLFMCQFIDDSLSLFTLAQMQACMVDSWETWSDVKPLWIRPYAHFPVWVGYDPSDKGDAAALVVVAPPRTPGGKFRILHREQFKGSDFEAQAEAIRRITQQYNVVHIGIDKTGLGEGVHQIVKKFFPQVKGYQYSIEVKQRLVLKAQQVIHKGRLEFDAGWTDIAAAFMAIKRVLTASGRNVTYDSGRSEVTGHADLAWATMHALDNETLAGDVVGGNSRMEIFE</sequence>
<reference evidence="5 6" key="1">
    <citation type="submission" date="2017-09" db="EMBL/GenBank/DDBJ databases">
        <title>The diverse metabolic capabilities of V. boronicumulans make it an excellent choice for continued studies on novel biodegradation.</title>
        <authorList>
            <person name="Sun S."/>
        </authorList>
    </citation>
    <scope>NUCLEOTIDE SEQUENCE [LARGE SCALE GENOMIC DNA]</scope>
    <source>
        <strain evidence="5 6">J1</strain>
    </source>
</reference>
<dbReference type="Gene3D" id="3.40.50.300">
    <property type="entry name" value="P-loop containing nucleotide triphosphate hydrolases"/>
    <property type="match status" value="1"/>
</dbReference>
<evidence type="ECO:0000313" key="6">
    <source>
        <dbReference type="Proteomes" id="UP000217154"/>
    </source>
</evidence>
<evidence type="ECO:0000313" key="5">
    <source>
        <dbReference type="EMBL" id="ATA57202.1"/>
    </source>
</evidence>
<feature type="domain" description="Terminase large subunit gp17-like C-terminal" evidence="4">
    <location>
        <begin position="459"/>
        <end position="617"/>
    </location>
</feature>
<dbReference type="InterPro" id="IPR035421">
    <property type="entry name" value="Terminase_6C"/>
</dbReference>
<dbReference type="Pfam" id="PF03237">
    <property type="entry name" value="Terminase_6N"/>
    <property type="match status" value="1"/>
</dbReference>
<dbReference type="Pfam" id="PF06056">
    <property type="entry name" value="Terminase_5"/>
    <property type="match status" value="1"/>
</dbReference>
<evidence type="ECO:0000259" key="4">
    <source>
        <dbReference type="Pfam" id="PF17289"/>
    </source>
</evidence>
<dbReference type="InterPro" id="IPR010332">
    <property type="entry name" value="ATPase_terminase-su_N"/>
</dbReference>
<feature type="domain" description="Terminase ATPase subunit N-terminal" evidence="3">
    <location>
        <begin position="62"/>
        <end position="118"/>
    </location>
</feature>
<name>A0A250DSH4_9BURK</name>
<dbReference type="Gene3D" id="3.30.420.240">
    <property type="match status" value="1"/>
</dbReference>
<evidence type="ECO:0000256" key="1">
    <source>
        <dbReference type="ARBA" id="ARBA00022612"/>
    </source>
</evidence>
<organism evidence="5 6">
    <name type="scientific">Variovorax boronicumulans</name>
    <dbReference type="NCBI Taxonomy" id="436515"/>
    <lineage>
        <taxon>Bacteria</taxon>
        <taxon>Pseudomonadati</taxon>
        <taxon>Pseudomonadota</taxon>
        <taxon>Betaproteobacteria</taxon>
        <taxon>Burkholderiales</taxon>
        <taxon>Comamonadaceae</taxon>
        <taxon>Variovorax</taxon>
    </lineage>
</organism>
<feature type="region of interest" description="Disordered" evidence="2">
    <location>
        <begin position="149"/>
        <end position="177"/>
    </location>
</feature>
<gene>
    <name evidence="5" type="ORF">CKY39_31230</name>
</gene>
<dbReference type="KEGG" id="vbo:CKY39_31230"/>
<accession>A0A250DSH4</accession>
<dbReference type="EMBL" id="CP023284">
    <property type="protein sequence ID" value="ATA57202.1"/>
    <property type="molecule type" value="Genomic_DNA"/>
</dbReference>
<proteinExistence type="predicted"/>
<keyword evidence="1" id="KW-1188">Viral release from host cell</keyword>
<dbReference type="Proteomes" id="UP000217154">
    <property type="component" value="Chromosome"/>
</dbReference>
<evidence type="ECO:0000259" key="3">
    <source>
        <dbReference type="Pfam" id="PF06056"/>
    </source>
</evidence>
<evidence type="ECO:0000256" key="2">
    <source>
        <dbReference type="SAM" id="MobiDB-lite"/>
    </source>
</evidence>
<dbReference type="InterPro" id="IPR027417">
    <property type="entry name" value="P-loop_NTPase"/>
</dbReference>